<evidence type="ECO:0000313" key="2">
    <source>
        <dbReference type="Proteomes" id="UP000751224"/>
    </source>
</evidence>
<dbReference type="Gene3D" id="3.90.550.10">
    <property type="entry name" value="Spore Coat Polysaccharide Biosynthesis Protein SpsA, Chain A"/>
    <property type="match status" value="1"/>
</dbReference>
<accession>A0A943I6Q4</accession>
<name>A0A943I6Q4_9FIRM</name>
<dbReference type="AlphaFoldDB" id="A0A943I6Q4"/>
<dbReference type="Proteomes" id="UP000751224">
    <property type="component" value="Unassembled WGS sequence"/>
</dbReference>
<evidence type="ECO:0000313" key="1">
    <source>
        <dbReference type="EMBL" id="MBS5588775.1"/>
    </source>
</evidence>
<gene>
    <name evidence="1" type="ORF">KHX14_08220</name>
</gene>
<reference evidence="1" key="1">
    <citation type="submission" date="2021-02" db="EMBL/GenBank/DDBJ databases">
        <title>Infant gut strain persistence is associated with maternal origin, phylogeny, and functional potential including surface adhesion and iron acquisition.</title>
        <authorList>
            <person name="Lou Y.C."/>
        </authorList>
    </citation>
    <scope>NUCLEOTIDE SEQUENCE</scope>
    <source>
        <strain evidence="1">L3_108_000G1_dasL3_108_000G1_metabat.metabat.11</strain>
    </source>
</reference>
<organism evidence="1 2">
    <name type="scientific">Thomasclavelia spiroformis</name>
    <dbReference type="NCBI Taxonomy" id="29348"/>
    <lineage>
        <taxon>Bacteria</taxon>
        <taxon>Bacillati</taxon>
        <taxon>Bacillota</taxon>
        <taxon>Erysipelotrichia</taxon>
        <taxon>Erysipelotrichales</taxon>
        <taxon>Coprobacillaceae</taxon>
        <taxon>Thomasclavelia</taxon>
    </lineage>
</organism>
<sequence length="304" mass="35333">MFAPIVLFVYNRPKNTKNVLDSLSKCKFAKKSDLFIFSDAAKNSKSESNVIEVRKIINDKCWNKLFNSIKIVENENNKGLAKSVISGVTKIINIYSKVIVIEDDNKVSVDFLDYMNRGLEFYENNKCIGMIGGYSAPIKFPKEYKFDVYKMGRGSSYAWATWKDRWDKVDWEVKDYAVFKKNKKLRHEFDYYGNDRSTMLDNQMKGKIDSWAIRFGYSMFKHNMFAILPVVTRVENVGFDGSGVHNVAGESKFINHIPKEIKPANFVNVEVDERIRKEYIKKFNPSLKTKIKRKLKSVLNIKTL</sequence>
<comment type="caution">
    <text evidence="1">The sequence shown here is derived from an EMBL/GenBank/DDBJ whole genome shotgun (WGS) entry which is preliminary data.</text>
</comment>
<dbReference type="EMBL" id="JAGZCC010000051">
    <property type="protein sequence ID" value="MBS5588775.1"/>
    <property type="molecule type" value="Genomic_DNA"/>
</dbReference>
<evidence type="ECO:0008006" key="3">
    <source>
        <dbReference type="Google" id="ProtNLM"/>
    </source>
</evidence>
<protein>
    <recommendedName>
        <fullName evidence="3">Glycosyltransferase</fullName>
    </recommendedName>
</protein>
<dbReference type="SUPFAM" id="SSF53448">
    <property type="entry name" value="Nucleotide-diphospho-sugar transferases"/>
    <property type="match status" value="1"/>
</dbReference>
<dbReference type="InterPro" id="IPR029044">
    <property type="entry name" value="Nucleotide-diphossugar_trans"/>
</dbReference>
<dbReference type="RefSeq" id="WP_303887696.1">
    <property type="nucleotide sequence ID" value="NZ_JAGZCC010000051.1"/>
</dbReference>
<proteinExistence type="predicted"/>